<gene>
    <name evidence="1" type="ORF">JMJ56_19585</name>
</gene>
<proteinExistence type="predicted"/>
<organism evidence="1 2">
    <name type="scientific">Belnapia arida</name>
    <dbReference type="NCBI Taxonomy" id="2804533"/>
    <lineage>
        <taxon>Bacteria</taxon>
        <taxon>Pseudomonadati</taxon>
        <taxon>Pseudomonadota</taxon>
        <taxon>Alphaproteobacteria</taxon>
        <taxon>Acetobacterales</taxon>
        <taxon>Roseomonadaceae</taxon>
        <taxon>Belnapia</taxon>
    </lineage>
</organism>
<sequence>MRHYIENLLSWLKHWVPIALRRNKTHCKWMGFAQLVATILSLRIAEFSYRAWFHHYGWFSEQLRLAKLPERN</sequence>
<evidence type="ECO:0000313" key="1">
    <source>
        <dbReference type="EMBL" id="MBL6080224.1"/>
    </source>
</evidence>
<accession>A0ABS1U6A1</accession>
<evidence type="ECO:0008006" key="3">
    <source>
        <dbReference type="Google" id="ProtNLM"/>
    </source>
</evidence>
<name>A0ABS1U6A1_9PROT</name>
<keyword evidence="2" id="KW-1185">Reference proteome</keyword>
<comment type="caution">
    <text evidence="1">The sequence shown here is derived from an EMBL/GenBank/DDBJ whole genome shotgun (WGS) entry which is preliminary data.</text>
</comment>
<dbReference type="Proteomes" id="UP000660885">
    <property type="component" value="Unassembled WGS sequence"/>
</dbReference>
<dbReference type="RefSeq" id="WP_202833464.1">
    <property type="nucleotide sequence ID" value="NZ_JAETWB010000012.1"/>
</dbReference>
<protein>
    <recommendedName>
        <fullName evidence="3">Transposase</fullName>
    </recommendedName>
</protein>
<reference evidence="1 2" key="1">
    <citation type="submission" date="2021-01" db="EMBL/GenBank/DDBJ databases">
        <title>Belnapia mucosa sp. nov. and Belnapia arida sp. nov., isolated from the Tabernas Desert (Almeria, Spain).</title>
        <authorList>
            <person name="Molina-Menor E."/>
            <person name="Vidal-Verdu A."/>
            <person name="Calonge A."/>
            <person name="Satari L."/>
            <person name="Pereto J."/>
            <person name="Porcar M."/>
        </authorList>
    </citation>
    <scope>NUCLEOTIDE SEQUENCE [LARGE SCALE GENOMIC DNA]</scope>
    <source>
        <strain evidence="1 2">T18</strain>
    </source>
</reference>
<dbReference type="EMBL" id="JAETWB010000012">
    <property type="protein sequence ID" value="MBL6080224.1"/>
    <property type="molecule type" value="Genomic_DNA"/>
</dbReference>
<evidence type="ECO:0000313" key="2">
    <source>
        <dbReference type="Proteomes" id="UP000660885"/>
    </source>
</evidence>